<evidence type="ECO:0000313" key="2">
    <source>
        <dbReference type="EMBL" id="VBB18026.1"/>
    </source>
</evidence>
<keyword evidence="1" id="KW-0812">Transmembrane</keyword>
<feature type="transmembrane region" description="Helical" evidence="1">
    <location>
        <begin position="40"/>
        <end position="59"/>
    </location>
</feature>
<feature type="transmembrane region" description="Helical" evidence="1">
    <location>
        <begin position="66"/>
        <end position="85"/>
    </location>
</feature>
<keyword evidence="1" id="KW-1133">Transmembrane helix</keyword>
<proteinExistence type="predicted"/>
<evidence type="ECO:0000256" key="1">
    <source>
        <dbReference type="SAM" id="Phobius"/>
    </source>
</evidence>
<gene>
    <name evidence="2" type="ORF">YASMINEVIRUS_489</name>
</gene>
<keyword evidence="3" id="KW-1185">Reference proteome</keyword>
<accession>A0A5K0UAA5</accession>
<feature type="transmembrane region" description="Helical" evidence="1">
    <location>
        <begin position="97"/>
        <end position="120"/>
    </location>
</feature>
<dbReference type="EMBL" id="UPSH01000001">
    <property type="protein sequence ID" value="VBB18026.1"/>
    <property type="molecule type" value="Genomic_DNA"/>
</dbReference>
<protein>
    <submittedName>
        <fullName evidence="2">Uncharacterized protein</fullName>
    </submittedName>
</protein>
<feature type="transmembrane region" description="Helical" evidence="1">
    <location>
        <begin position="12"/>
        <end position="34"/>
    </location>
</feature>
<sequence length="135" mass="14752">MGIVKTAKNTVVMSMFIPCILLIMCLYIIWIGSYEYEDEFTLGCLIVTLGIMYILAVYFMTTGHPMFGCSVMMSTLIVVISIAAVSGFKQKDGSKGSNFLCMAVTPFLLGIFFAICGASISYTSMQASMMTGNMF</sequence>
<organism evidence="2 3">
    <name type="scientific">Yasminevirus sp. GU-2018</name>
    <dbReference type="NCBI Taxonomy" id="2420051"/>
    <lineage>
        <taxon>Viruses</taxon>
        <taxon>Varidnaviria</taxon>
        <taxon>Bamfordvirae</taxon>
        <taxon>Nucleocytoviricota</taxon>
        <taxon>Megaviricetes</taxon>
        <taxon>Imitervirales</taxon>
        <taxon>Mimiviridae</taxon>
        <taxon>Klosneuvirinae</taxon>
        <taxon>Yasminevirus</taxon>
        <taxon>Yasminevirus saudimassiliense</taxon>
    </lineage>
</organism>
<name>A0A5K0UAA5_9VIRU</name>
<comment type="caution">
    <text evidence="2">The sequence shown here is derived from an EMBL/GenBank/DDBJ whole genome shotgun (WGS) entry which is preliminary data.</text>
</comment>
<dbReference type="Proteomes" id="UP000594342">
    <property type="component" value="Unassembled WGS sequence"/>
</dbReference>
<keyword evidence="1" id="KW-0472">Membrane</keyword>
<reference evidence="2 3" key="1">
    <citation type="submission" date="2018-10" db="EMBL/GenBank/DDBJ databases">
        <authorList>
            <consortium name="IHU Genomes"/>
        </authorList>
    </citation>
    <scope>NUCLEOTIDE SEQUENCE [LARGE SCALE GENOMIC DNA]</scope>
    <source>
        <strain evidence="2 3">A1</strain>
    </source>
</reference>
<evidence type="ECO:0000313" key="3">
    <source>
        <dbReference type="Proteomes" id="UP000594342"/>
    </source>
</evidence>